<gene>
    <name evidence="2" type="ORF">F6J89_09560</name>
</gene>
<keyword evidence="1" id="KW-0472">Membrane</keyword>
<feature type="transmembrane region" description="Helical" evidence="1">
    <location>
        <begin position="15"/>
        <end position="37"/>
    </location>
</feature>
<protein>
    <submittedName>
        <fullName evidence="2">Uncharacterized protein</fullName>
    </submittedName>
</protein>
<evidence type="ECO:0000256" key="1">
    <source>
        <dbReference type="SAM" id="Phobius"/>
    </source>
</evidence>
<reference evidence="2" key="1">
    <citation type="submission" date="2019-11" db="EMBL/GenBank/DDBJ databases">
        <title>Genomic insights into an expanded diversity of filamentous marine cyanobacteria reveals the extraordinary biosynthetic potential of Moorea and Okeania.</title>
        <authorList>
            <person name="Ferreira Leao T."/>
            <person name="Wang M."/>
            <person name="Moss N."/>
            <person name="Da Silva R."/>
            <person name="Sanders J."/>
            <person name="Nurk S."/>
            <person name="Gurevich A."/>
            <person name="Humphrey G."/>
            <person name="Reher R."/>
            <person name="Zhu Q."/>
            <person name="Belda-Ferre P."/>
            <person name="Glukhov E."/>
            <person name="Rex R."/>
            <person name="Dorrestein P.C."/>
            <person name="Knight R."/>
            <person name="Pevzner P."/>
            <person name="Gerwick W.H."/>
            <person name="Gerwick L."/>
        </authorList>
    </citation>
    <scope>NUCLEOTIDE SEQUENCE</scope>
    <source>
        <strain evidence="2">SIO1C4</strain>
    </source>
</reference>
<keyword evidence="1" id="KW-0812">Transmembrane</keyword>
<comment type="caution">
    <text evidence="2">The sequence shown here is derived from an EMBL/GenBank/DDBJ whole genome shotgun (WGS) entry which is preliminary data.</text>
</comment>
<organism evidence="2">
    <name type="scientific">Symploca sp. SIO1C4</name>
    <dbReference type="NCBI Taxonomy" id="2607765"/>
    <lineage>
        <taxon>Bacteria</taxon>
        <taxon>Bacillati</taxon>
        <taxon>Cyanobacteriota</taxon>
        <taxon>Cyanophyceae</taxon>
        <taxon>Coleofasciculales</taxon>
        <taxon>Coleofasciculaceae</taxon>
        <taxon>Symploca</taxon>
    </lineage>
</organism>
<name>A0A6B3NE04_9CYAN</name>
<proteinExistence type="predicted"/>
<keyword evidence="1" id="KW-1133">Transmembrane helix</keyword>
<dbReference type="EMBL" id="JAAHFQ010000142">
    <property type="protein sequence ID" value="NER27861.1"/>
    <property type="molecule type" value="Genomic_DNA"/>
</dbReference>
<accession>A0A6B3NE04</accession>
<feature type="transmembrane region" description="Helical" evidence="1">
    <location>
        <begin position="43"/>
        <end position="63"/>
    </location>
</feature>
<evidence type="ECO:0000313" key="2">
    <source>
        <dbReference type="EMBL" id="NER27861.1"/>
    </source>
</evidence>
<dbReference type="AlphaFoldDB" id="A0A6B3NE04"/>
<sequence length="147" mass="17282">MSPSAKDSVSYTHEVYLILFTARTLPFSLFLVLIYMFSILINALAASFLLAAAGLLIYLFLVIREQRTGKFKRMPSRYRYQKRKSFFKRKSPVSSHRLGRRLICLLNGDVCTAERLFDHAYWRYPGQSDSWVLEKVIYDLERDRRSV</sequence>